<accession>F4RQB1</accession>
<keyword evidence="2" id="KW-1185">Reference proteome</keyword>
<dbReference type="Proteomes" id="UP000001072">
    <property type="component" value="Unassembled WGS sequence"/>
</dbReference>
<dbReference type="GeneID" id="18932026"/>
<dbReference type="HOGENOM" id="CLU_1768510_0_0_1"/>
<dbReference type="STRING" id="747676.F4RQB1"/>
<dbReference type="OrthoDB" id="21617at2759"/>
<sequence>MSKDLTQLKFSQALPILTKLIETESFLDAFQDIKEKQEEFELRLLDERNRLKNENERTIKHADSSGKSAIEIRRCEDNMKIELEKFDQSALMRWDSLKSQQQLTLQNLGVPTFCLTKDPIILKRQQQVLEVIISSLNDRETNLDSEE</sequence>
<feature type="non-terminal residue" evidence="1">
    <location>
        <position position="1"/>
    </location>
</feature>
<dbReference type="EMBL" id="GL883113">
    <property type="protein sequence ID" value="EGG05374.1"/>
    <property type="molecule type" value="Genomic_DNA"/>
</dbReference>
<dbReference type="eggNOG" id="ENOG502SBDC">
    <property type="taxonomic scope" value="Eukaryota"/>
</dbReference>
<dbReference type="InParanoid" id="F4RQB1"/>
<dbReference type="VEuPathDB" id="FungiDB:MELLADRAFT_72156"/>
<organism evidence="2">
    <name type="scientific">Melampsora larici-populina (strain 98AG31 / pathotype 3-4-7)</name>
    <name type="common">Poplar leaf rust fungus</name>
    <dbReference type="NCBI Taxonomy" id="747676"/>
    <lineage>
        <taxon>Eukaryota</taxon>
        <taxon>Fungi</taxon>
        <taxon>Dikarya</taxon>
        <taxon>Basidiomycota</taxon>
        <taxon>Pucciniomycotina</taxon>
        <taxon>Pucciniomycetes</taxon>
        <taxon>Pucciniales</taxon>
        <taxon>Melampsoraceae</taxon>
        <taxon>Melampsora</taxon>
    </lineage>
</organism>
<dbReference type="KEGG" id="mlr:MELLADRAFT_72156"/>
<dbReference type="RefSeq" id="XP_007411296.1">
    <property type="nucleotide sequence ID" value="XM_007411234.1"/>
</dbReference>
<dbReference type="AlphaFoldDB" id="F4RQB1"/>
<evidence type="ECO:0000313" key="2">
    <source>
        <dbReference type="Proteomes" id="UP000001072"/>
    </source>
</evidence>
<name>F4RQB1_MELLP</name>
<gene>
    <name evidence="1" type="ORF">MELLADRAFT_72156</name>
</gene>
<protein>
    <submittedName>
        <fullName evidence="1">Uncharacterized protein</fullName>
    </submittedName>
</protein>
<evidence type="ECO:0000313" key="1">
    <source>
        <dbReference type="EMBL" id="EGG05374.1"/>
    </source>
</evidence>
<reference evidence="2" key="1">
    <citation type="journal article" date="2011" name="Proc. Natl. Acad. Sci. U.S.A.">
        <title>Obligate biotrophy features unraveled by the genomic analysis of rust fungi.</title>
        <authorList>
            <person name="Duplessis S."/>
            <person name="Cuomo C.A."/>
            <person name="Lin Y.-C."/>
            <person name="Aerts A."/>
            <person name="Tisserant E."/>
            <person name="Veneault-Fourrey C."/>
            <person name="Joly D.L."/>
            <person name="Hacquard S."/>
            <person name="Amselem J."/>
            <person name="Cantarel B.L."/>
            <person name="Chiu R."/>
            <person name="Coutinho P.M."/>
            <person name="Feau N."/>
            <person name="Field M."/>
            <person name="Frey P."/>
            <person name="Gelhaye E."/>
            <person name="Goldberg J."/>
            <person name="Grabherr M.G."/>
            <person name="Kodira C.D."/>
            <person name="Kohler A."/>
            <person name="Kuees U."/>
            <person name="Lindquist E.A."/>
            <person name="Lucas S.M."/>
            <person name="Mago R."/>
            <person name="Mauceli E."/>
            <person name="Morin E."/>
            <person name="Murat C."/>
            <person name="Pangilinan J.L."/>
            <person name="Park R."/>
            <person name="Pearson M."/>
            <person name="Quesneville H."/>
            <person name="Rouhier N."/>
            <person name="Sakthikumar S."/>
            <person name="Salamov A.A."/>
            <person name="Schmutz J."/>
            <person name="Selles B."/>
            <person name="Shapiro H."/>
            <person name="Tanguay P."/>
            <person name="Tuskan G.A."/>
            <person name="Henrissat B."/>
            <person name="Van de Peer Y."/>
            <person name="Rouze P."/>
            <person name="Ellis J.G."/>
            <person name="Dodds P.N."/>
            <person name="Schein J.E."/>
            <person name="Zhong S."/>
            <person name="Hamelin R.C."/>
            <person name="Grigoriev I.V."/>
            <person name="Szabo L.J."/>
            <person name="Martin F."/>
        </authorList>
    </citation>
    <scope>NUCLEOTIDE SEQUENCE [LARGE SCALE GENOMIC DNA]</scope>
    <source>
        <strain evidence="2">98AG31 / pathotype 3-4-7</strain>
    </source>
</reference>
<proteinExistence type="predicted"/>